<dbReference type="AlphaFoldDB" id="H2YUF6"/>
<feature type="DNA-binding region" description="Homeobox" evidence="7">
    <location>
        <begin position="208"/>
        <end position="267"/>
    </location>
</feature>
<feature type="compositionally biased region" description="Polar residues" evidence="9">
    <location>
        <begin position="298"/>
        <end position="311"/>
    </location>
</feature>
<keyword evidence="10" id="KW-0472">Membrane</keyword>
<name>H2YUF6_CIOSA</name>
<evidence type="ECO:0000313" key="13">
    <source>
        <dbReference type="Proteomes" id="UP000007875"/>
    </source>
</evidence>
<reference evidence="13" key="1">
    <citation type="submission" date="2003-08" db="EMBL/GenBank/DDBJ databases">
        <authorList>
            <person name="Birren B."/>
            <person name="Nusbaum C."/>
            <person name="Abebe A."/>
            <person name="Abouelleil A."/>
            <person name="Adekoya E."/>
            <person name="Ait-zahra M."/>
            <person name="Allen N."/>
            <person name="Allen T."/>
            <person name="An P."/>
            <person name="Anderson M."/>
            <person name="Anderson S."/>
            <person name="Arachchi H."/>
            <person name="Armbruster J."/>
            <person name="Bachantsang P."/>
            <person name="Baldwin J."/>
            <person name="Barry A."/>
            <person name="Bayul T."/>
            <person name="Blitshsteyn B."/>
            <person name="Bloom T."/>
            <person name="Blye J."/>
            <person name="Boguslavskiy L."/>
            <person name="Borowsky M."/>
            <person name="Boukhgalter B."/>
            <person name="Brunache A."/>
            <person name="Butler J."/>
            <person name="Calixte N."/>
            <person name="Calvo S."/>
            <person name="Camarata J."/>
            <person name="Campo K."/>
            <person name="Chang J."/>
            <person name="Cheshatsang Y."/>
            <person name="Citroen M."/>
            <person name="Collymore A."/>
            <person name="Considine T."/>
            <person name="Cook A."/>
            <person name="Cooke P."/>
            <person name="Corum B."/>
            <person name="Cuomo C."/>
            <person name="David R."/>
            <person name="Dawoe T."/>
            <person name="Degray S."/>
            <person name="Dodge S."/>
            <person name="Dooley K."/>
            <person name="Dorje P."/>
            <person name="Dorjee K."/>
            <person name="Dorris L."/>
            <person name="Duffey N."/>
            <person name="Dupes A."/>
            <person name="Elkins T."/>
            <person name="Engels R."/>
            <person name="Erickson J."/>
            <person name="Farina A."/>
            <person name="Faro S."/>
            <person name="Ferreira P."/>
            <person name="Fischer H."/>
            <person name="Fitzgerald M."/>
            <person name="Foley K."/>
            <person name="Gage D."/>
            <person name="Galagan J."/>
            <person name="Gearin G."/>
            <person name="Gnerre S."/>
            <person name="Gnirke A."/>
            <person name="Goyette A."/>
            <person name="Graham J."/>
            <person name="Grandbois E."/>
            <person name="Gyaltsen K."/>
            <person name="Hafez N."/>
            <person name="Hagopian D."/>
            <person name="Hagos B."/>
            <person name="Hall J."/>
            <person name="Hatcher B."/>
            <person name="Heller A."/>
            <person name="Higgins H."/>
            <person name="Honan T."/>
            <person name="Horn A."/>
            <person name="Houde N."/>
            <person name="Hughes L."/>
            <person name="Hulme W."/>
            <person name="Husby E."/>
            <person name="Iliev I."/>
            <person name="Jaffe D."/>
            <person name="Jones C."/>
            <person name="Kamal M."/>
            <person name="Kamat A."/>
            <person name="Kamvysselis M."/>
            <person name="Karlsson E."/>
            <person name="Kells C."/>
            <person name="Kieu A."/>
            <person name="Kisner P."/>
            <person name="Kodira C."/>
            <person name="Kulbokas E."/>
            <person name="Labutti K."/>
            <person name="Lama D."/>
            <person name="Landers T."/>
            <person name="Leger J."/>
            <person name="Levine S."/>
            <person name="Lewis D."/>
            <person name="Lewis T."/>
            <person name="Lindblad-toh K."/>
            <person name="Liu X."/>
            <person name="Lokyitsang T."/>
            <person name="Lokyitsang Y."/>
            <person name="Lucien O."/>
            <person name="Lui A."/>
            <person name="Ma L.J."/>
            <person name="Mabbitt R."/>
            <person name="Macdonald J."/>
            <person name="Maclean C."/>
            <person name="Major J."/>
            <person name="Manning J."/>
            <person name="Marabella R."/>
            <person name="Maru K."/>
            <person name="Matthews C."/>
            <person name="Mauceli E."/>
            <person name="Mccarthy M."/>
            <person name="Mcdonough S."/>
            <person name="Mcghee T."/>
            <person name="Meldrim J."/>
            <person name="Meneus L."/>
            <person name="Mesirov J."/>
            <person name="Mihalev A."/>
            <person name="Mihova T."/>
            <person name="Mikkelsen T."/>
            <person name="Mlenga V."/>
            <person name="Moru K."/>
            <person name="Mozes J."/>
            <person name="Mulrain L."/>
            <person name="Munson G."/>
            <person name="Naylor J."/>
            <person name="Newes C."/>
            <person name="Nguyen C."/>
            <person name="Nguyen N."/>
            <person name="Nguyen T."/>
            <person name="Nicol R."/>
            <person name="Nielsen C."/>
            <person name="Nizzari M."/>
            <person name="Norbu C."/>
            <person name="Norbu N."/>
            <person name="O'donnell P."/>
            <person name="Okoawo O."/>
            <person name="O'leary S."/>
            <person name="Omotosho B."/>
            <person name="O'neill K."/>
            <person name="Osman S."/>
            <person name="Parker S."/>
            <person name="Perrin D."/>
            <person name="Phunkhang P."/>
            <person name="Piqani B."/>
            <person name="Purcell S."/>
            <person name="Rachupka T."/>
            <person name="Ramasamy U."/>
            <person name="Rameau R."/>
            <person name="Ray V."/>
            <person name="Raymond C."/>
            <person name="Retta R."/>
            <person name="Richardson S."/>
            <person name="Rise C."/>
            <person name="Rodriguez J."/>
            <person name="Rogers J."/>
            <person name="Rogov P."/>
            <person name="Rutman M."/>
            <person name="Schupbach R."/>
            <person name="Seaman C."/>
            <person name="Settipalli S."/>
            <person name="Sharpe T."/>
            <person name="Sheridan J."/>
            <person name="Sherpa N."/>
            <person name="Shi J."/>
            <person name="Smirnov S."/>
            <person name="Smith C."/>
            <person name="Sougnez C."/>
            <person name="Spencer B."/>
            <person name="Stalker J."/>
            <person name="Stange-thomann N."/>
            <person name="Stavropoulos S."/>
            <person name="Stetson K."/>
            <person name="Stone C."/>
            <person name="Stone S."/>
            <person name="Stubbs M."/>
            <person name="Talamas J."/>
            <person name="Tchuinga P."/>
            <person name="Tenzing P."/>
            <person name="Tesfaye S."/>
            <person name="Theodore J."/>
            <person name="Thoulutsang Y."/>
            <person name="Topham K."/>
            <person name="Towey S."/>
            <person name="Tsamla T."/>
            <person name="Tsomo N."/>
            <person name="Vallee D."/>
            <person name="Vassiliev H."/>
            <person name="Venkataraman V."/>
            <person name="Vinson J."/>
            <person name="Vo A."/>
            <person name="Wade C."/>
            <person name="Wang S."/>
            <person name="Wangchuk T."/>
            <person name="Wangdi T."/>
            <person name="Whittaker C."/>
            <person name="Wilkinson J."/>
            <person name="Wu Y."/>
            <person name="Wyman D."/>
            <person name="Yadav S."/>
            <person name="Yang S."/>
            <person name="Yang X."/>
            <person name="Yeager S."/>
            <person name="Yee E."/>
            <person name="Young G."/>
            <person name="Zainoun J."/>
            <person name="Zembeck L."/>
            <person name="Zimmer A."/>
            <person name="Zody M."/>
            <person name="Lander E."/>
        </authorList>
    </citation>
    <scope>NUCLEOTIDE SEQUENCE [LARGE SCALE GENOMIC DNA]</scope>
</reference>
<dbReference type="SUPFAM" id="SSF46689">
    <property type="entry name" value="Homeodomain-like"/>
    <property type="match status" value="1"/>
</dbReference>
<comment type="subcellular location">
    <subcellularLocation>
        <location evidence="1 7 8">Nucleus</location>
    </subcellularLocation>
</comment>
<dbReference type="InterPro" id="IPR001356">
    <property type="entry name" value="HD"/>
</dbReference>
<feature type="transmembrane region" description="Helical" evidence="10">
    <location>
        <begin position="160"/>
        <end position="183"/>
    </location>
</feature>
<evidence type="ECO:0000313" key="12">
    <source>
        <dbReference type="Ensembl" id="ENSCSAVP00000008966.1"/>
    </source>
</evidence>
<feature type="region of interest" description="Disordered" evidence="9">
    <location>
        <begin position="397"/>
        <end position="427"/>
    </location>
</feature>
<dbReference type="SMART" id="SM00389">
    <property type="entry name" value="HOX"/>
    <property type="match status" value="1"/>
</dbReference>
<dbReference type="Gene3D" id="1.10.10.60">
    <property type="entry name" value="Homeodomain-like"/>
    <property type="match status" value="1"/>
</dbReference>
<dbReference type="InterPro" id="IPR009057">
    <property type="entry name" value="Homeodomain-like_sf"/>
</dbReference>
<evidence type="ECO:0000256" key="9">
    <source>
        <dbReference type="SAM" id="MobiDB-lite"/>
    </source>
</evidence>
<keyword evidence="3 7" id="KW-0238">DNA-binding</keyword>
<dbReference type="PROSITE" id="PS50071">
    <property type="entry name" value="HOMEOBOX_2"/>
    <property type="match status" value="1"/>
</dbReference>
<dbReference type="STRING" id="51511.ENSCSAVP00000008966"/>
<dbReference type="GeneTree" id="ENSGT00940000167708"/>
<evidence type="ECO:0000256" key="10">
    <source>
        <dbReference type="SAM" id="Phobius"/>
    </source>
</evidence>
<feature type="compositionally biased region" description="Basic and acidic residues" evidence="9">
    <location>
        <begin position="67"/>
        <end position="79"/>
    </location>
</feature>
<dbReference type="Proteomes" id="UP000007875">
    <property type="component" value="Unassembled WGS sequence"/>
</dbReference>
<accession>H2YUF6</accession>
<evidence type="ECO:0000256" key="8">
    <source>
        <dbReference type="RuleBase" id="RU000682"/>
    </source>
</evidence>
<dbReference type="InParanoid" id="H2YUF6"/>
<dbReference type="FunFam" id="1.10.10.60:FF:000071">
    <property type="entry name" value="Retinal homeobox gene 2"/>
    <property type="match status" value="1"/>
</dbReference>
<keyword evidence="10" id="KW-1133">Transmembrane helix</keyword>
<evidence type="ECO:0000259" key="11">
    <source>
        <dbReference type="PROSITE" id="PS50071"/>
    </source>
</evidence>
<keyword evidence="4 7" id="KW-0371">Homeobox</keyword>
<sequence length="454" mass="52674">GNVLQRPTENDLLMAMMLTQQERLRSSHYDVPSIMSQFYSTFSELAKDNYLNWMLPSAMLMLQQQRAVERPPSPEERYLETGGSDDEIDEDFPTNRQQLEAYDGEVKNIIANLRKSTTRNTVTVEDEFKVINEASEKQNDPYRGCEFKDVQSKQFYFYRIVIYLTISSKLLIYAFLPLTNWFYTQPENQKQPSCVSPDHCPDDLRKKLRRNRTTFTTFQLHELERAFERSHYPDVYSREELASKIKLPEVRVQVWFQNRRAKWRRQEKIESSNHEREMRNFNQTTALTATVSTKTNTPRSTHQLDLSNTSAPVRYPLPTSPSGFSRTAAVTSQGASAFSIPFLTGVLGTSTSKPRIPSNGKIDEDSAMYNRYAQHVSALQQFQNPFQIPMHLLDGGRSLHLPRSKRTSREQDFNLDSQASSPPEKCFKREESEEFRISNKFNEVAEKVPVLSRQ</sequence>
<dbReference type="InterPro" id="IPR043562">
    <property type="entry name" value="RAX/RAX2"/>
</dbReference>
<keyword evidence="5" id="KW-0804">Transcription</keyword>
<dbReference type="CDD" id="cd00086">
    <property type="entry name" value="homeodomain"/>
    <property type="match status" value="1"/>
</dbReference>
<dbReference type="PROSITE" id="PS00027">
    <property type="entry name" value="HOMEOBOX_1"/>
    <property type="match status" value="1"/>
</dbReference>
<dbReference type="InterPro" id="IPR017970">
    <property type="entry name" value="Homeobox_CS"/>
</dbReference>
<dbReference type="GO" id="GO:0000981">
    <property type="term" value="F:DNA-binding transcription factor activity, RNA polymerase II-specific"/>
    <property type="evidence" value="ECO:0007669"/>
    <property type="project" value="InterPro"/>
</dbReference>
<feature type="region of interest" description="Disordered" evidence="9">
    <location>
        <begin position="67"/>
        <end position="91"/>
    </location>
</feature>
<evidence type="ECO:0000256" key="5">
    <source>
        <dbReference type="ARBA" id="ARBA00023163"/>
    </source>
</evidence>
<evidence type="ECO:0000256" key="1">
    <source>
        <dbReference type="ARBA" id="ARBA00004123"/>
    </source>
</evidence>
<evidence type="ECO:0000256" key="4">
    <source>
        <dbReference type="ARBA" id="ARBA00023155"/>
    </source>
</evidence>
<dbReference type="GO" id="GO:0045944">
    <property type="term" value="P:positive regulation of transcription by RNA polymerase II"/>
    <property type="evidence" value="ECO:0007669"/>
    <property type="project" value="InterPro"/>
</dbReference>
<keyword evidence="10" id="KW-0812">Transmembrane</keyword>
<dbReference type="PANTHER" id="PTHR46271:SF4">
    <property type="entry name" value="HOMEOBOX PROTEIN, PUTATIVE-RELATED"/>
    <property type="match status" value="1"/>
</dbReference>
<dbReference type="GO" id="GO:0005634">
    <property type="term" value="C:nucleus"/>
    <property type="evidence" value="ECO:0007669"/>
    <property type="project" value="UniProtKB-SubCell"/>
</dbReference>
<keyword evidence="2" id="KW-0805">Transcription regulation</keyword>
<keyword evidence="13" id="KW-1185">Reference proteome</keyword>
<reference evidence="12" key="3">
    <citation type="submission" date="2025-09" db="UniProtKB">
        <authorList>
            <consortium name="Ensembl"/>
        </authorList>
    </citation>
    <scope>IDENTIFICATION</scope>
</reference>
<proteinExistence type="predicted"/>
<evidence type="ECO:0000256" key="6">
    <source>
        <dbReference type="ARBA" id="ARBA00023242"/>
    </source>
</evidence>
<dbReference type="GO" id="GO:0000978">
    <property type="term" value="F:RNA polymerase II cis-regulatory region sequence-specific DNA binding"/>
    <property type="evidence" value="ECO:0007669"/>
    <property type="project" value="TreeGrafter"/>
</dbReference>
<organism evidence="12 13">
    <name type="scientific">Ciona savignyi</name>
    <name type="common">Pacific transparent sea squirt</name>
    <dbReference type="NCBI Taxonomy" id="51511"/>
    <lineage>
        <taxon>Eukaryota</taxon>
        <taxon>Metazoa</taxon>
        <taxon>Chordata</taxon>
        <taxon>Tunicata</taxon>
        <taxon>Ascidiacea</taxon>
        <taxon>Phlebobranchia</taxon>
        <taxon>Cionidae</taxon>
        <taxon>Ciona</taxon>
    </lineage>
</organism>
<dbReference type="Ensembl" id="ENSCSAVT00000009080.1">
    <property type="protein sequence ID" value="ENSCSAVP00000008966.1"/>
    <property type="gene ID" value="ENSCSAVG00000005305.1"/>
</dbReference>
<protein>
    <recommendedName>
        <fullName evidence="11">Homeobox domain-containing protein</fullName>
    </recommendedName>
</protein>
<feature type="domain" description="Homeobox" evidence="11">
    <location>
        <begin position="206"/>
        <end position="266"/>
    </location>
</feature>
<dbReference type="PANTHER" id="PTHR46271">
    <property type="entry name" value="HOMEOBOX PROTEIN, PUTATIVE-RELATED"/>
    <property type="match status" value="1"/>
</dbReference>
<dbReference type="eggNOG" id="KOG0490">
    <property type="taxonomic scope" value="Eukaryota"/>
</dbReference>
<feature type="region of interest" description="Disordered" evidence="9">
    <location>
        <begin position="290"/>
        <end position="314"/>
    </location>
</feature>
<evidence type="ECO:0000256" key="7">
    <source>
        <dbReference type="PROSITE-ProRule" id="PRU00108"/>
    </source>
</evidence>
<reference evidence="12" key="2">
    <citation type="submission" date="2025-08" db="UniProtKB">
        <authorList>
            <consortium name="Ensembl"/>
        </authorList>
    </citation>
    <scope>IDENTIFICATION</scope>
</reference>
<dbReference type="HOGENOM" id="CLU_603487_0_0_1"/>
<keyword evidence="6 7" id="KW-0539">Nucleus</keyword>
<dbReference type="Pfam" id="PF00046">
    <property type="entry name" value="Homeodomain"/>
    <property type="match status" value="1"/>
</dbReference>
<evidence type="ECO:0000256" key="3">
    <source>
        <dbReference type="ARBA" id="ARBA00023125"/>
    </source>
</evidence>
<evidence type="ECO:0000256" key="2">
    <source>
        <dbReference type="ARBA" id="ARBA00023015"/>
    </source>
</evidence>